<evidence type="ECO:0000313" key="16">
    <source>
        <dbReference type="EMBL" id="SEO21124.1"/>
    </source>
</evidence>
<evidence type="ECO:0000313" key="17">
    <source>
        <dbReference type="Proteomes" id="UP000199126"/>
    </source>
</evidence>
<feature type="domain" description="ABC transporter" evidence="14">
    <location>
        <begin position="21"/>
        <end position="256"/>
    </location>
</feature>
<accession>A0A1H8MV43</accession>
<dbReference type="PROSITE" id="PS50893">
    <property type="entry name" value="ABC_TRANSPORTER_2"/>
    <property type="match status" value="1"/>
</dbReference>
<reference evidence="17" key="1">
    <citation type="submission" date="2016-10" db="EMBL/GenBank/DDBJ databases">
        <authorList>
            <person name="Varghese N."/>
            <person name="Submissions S."/>
        </authorList>
    </citation>
    <scope>NUCLEOTIDE SEQUENCE [LARGE SCALE GENOMIC DNA]</scope>
    <source>
        <strain evidence="17">CGMCC 1.10121</strain>
    </source>
</reference>
<dbReference type="PROSITE" id="PS51371">
    <property type="entry name" value="CBS"/>
    <property type="match status" value="1"/>
</dbReference>
<dbReference type="EMBL" id="FODV01000001">
    <property type="protein sequence ID" value="SEO21124.1"/>
    <property type="molecule type" value="Genomic_DNA"/>
</dbReference>
<gene>
    <name evidence="16" type="ORF">SAMN04487948_101110</name>
</gene>
<dbReference type="PANTHER" id="PTHR43117">
    <property type="entry name" value="OSMOPROTECTANT IMPORT ATP-BINDING PROTEIN OSMV"/>
    <property type="match status" value="1"/>
</dbReference>
<evidence type="ECO:0000256" key="13">
    <source>
        <dbReference type="SAM" id="MobiDB-lite"/>
    </source>
</evidence>
<comment type="subunit">
    <text evidence="7">The complex is composed of two ATP-binding proteins (WtpC), two transmembrane proteins (WtpB) and a solute-binding protein (WtpA).</text>
</comment>
<dbReference type="GO" id="GO:0016887">
    <property type="term" value="F:ATP hydrolysis activity"/>
    <property type="evidence" value="ECO:0007669"/>
    <property type="project" value="InterPro"/>
</dbReference>
<dbReference type="SMART" id="SM00382">
    <property type="entry name" value="AAA"/>
    <property type="match status" value="1"/>
</dbReference>
<dbReference type="EC" id="7.3.2.6" evidence="8"/>
<protein>
    <recommendedName>
        <fullName evidence="9">Molybdate/tungstate import ATP-binding protein WtpC</fullName>
        <ecNumber evidence="8">7.3.2.6</ecNumber>
    </recommendedName>
</protein>
<comment type="similarity">
    <text evidence="6">Belongs to the ABC transporter superfamily. Sulfate/tungstate importer (TC 3.A.1.6) family.</text>
</comment>
<feature type="region of interest" description="Disordered" evidence="13">
    <location>
        <begin position="282"/>
        <end position="313"/>
    </location>
</feature>
<evidence type="ECO:0000256" key="7">
    <source>
        <dbReference type="ARBA" id="ARBA00038781"/>
    </source>
</evidence>
<dbReference type="InterPro" id="IPR046342">
    <property type="entry name" value="CBS_dom_sf"/>
</dbReference>
<dbReference type="GO" id="GO:0005886">
    <property type="term" value="C:plasma membrane"/>
    <property type="evidence" value="ECO:0007669"/>
    <property type="project" value="UniProtKB-SubCell"/>
</dbReference>
<dbReference type="InterPro" id="IPR003439">
    <property type="entry name" value="ABC_transporter-like_ATP-bd"/>
</dbReference>
<evidence type="ECO:0000256" key="10">
    <source>
        <dbReference type="ARBA" id="ARBA00047936"/>
    </source>
</evidence>
<organism evidence="16 17">
    <name type="scientific">Halogranum amylolyticum</name>
    <dbReference type="NCBI Taxonomy" id="660520"/>
    <lineage>
        <taxon>Archaea</taxon>
        <taxon>Methanobacteriati</taxon>
        <taxon>Methanobacteriota</taxon>
        <taxon>Stenosarchaea group</taxon>
        <taxon>Halobacteria</taxon>
        <taxon>Halobacteriales</taxon>
        <taxon>Haloferacaceae</taxon>
    </lineage>
</organism>
<evidence type="ECO:0000256" key="9">
    <source>
        <dbReference type="ARBA" id="ARBA00041133"/>
    </source>
</evidence>
<evidence type="ECO:0000256" key="2">
    <source>
        <dbReference type="ARBA" id="ARBA00022448"/>
    </source>
</evidence>
<evidence type="ECO:0000256" key="8">
    <source>
        <dbReference type="ARBA" id="ARBA00039025"/>
    </source>
</evidence>
<dbReference type="FunFam" id="3.40.50.300:FF:000425">
    <property type="entry name" value="Probable ABC transporter, ATP-binding subunit"/>
    <property type="match status" value="1"/>
</dbReference>
<dbReference type="Pfam" id="PF00571">
    <property type="entry name" value="CBS"/>
    <property type="match status" value="1"/>
</dbReference>
<dbReference type="SUPFAM" id="SSF52540">
    <property type="entry name" value="P-loop containing nucleoside triphosphate hydrolases"/>
    <property type="match status" value="1"/>
</dbReference>
<comment type="catalytic activity">
    <reaction evidence="10">
        <text>tungstate(in) + ATP + H2O = tungstate(out) + ADP + phosphate + H(+)</text>
        <dbReference type="Rhea" id="RHEA:35027"/>
        <dbReference type="ChEBI" id="CHEBI:15377"/>
        <dbReference type="ChEBI" id="CHEBI:15378"/>
        <dbReference type="ChEBI" id="CHEBI:30616"/>
        <dbReference type="ChEBI" id="CHEBI:43474"/>
        <dbReference type="ChEBI" id="CHEBI:46502"/>
        <dbReference type="ChEBI" id="CHEBI:456216"/>
        <dbReference type="EC" id="7.3.2.6"/>
    </reaction>
</comment>
<evidence type="ECO:0000256" key="6">
    <source>
        <dbReference type="ARBA" id="ARBA00038307"/>
    </source>
</evidence>
<evidence type="ECO:0000256" key="12">
    <source>
        <dbReference type="PROSITE-ProRule" id="PRU00703"/>
    </source>
</evidence>
<feature type="compositionally biased region" description="Polar residues" evidence="13">
    <location>
        <begin position="289"/>
        <end position="303"/>
    </location>
</feature>
<dbReference type="Gene3D" id="3.10.580.10">
    <property type="entry name" value="CBS-domain"/>
    <property type="match status" value="1"/>
</dbReference>
<dbReference type="Proteomes" id="UP000199126">
    <property type="component" value="Unassembled WGS sequence"/>
</dbReference>
<feature type="domain" description="CBS" evidence="15">
    <location>
        <begin position="308"/>
        <end position="362"/>
    </location>
</feature>
<evidence type="ECO:0000256" key="11">
    <source>
        <dbReference type="ARBA" id="ARBA00057369"/>
    </source>
</evidence>
<dbReference type="InterPro" id="IPR027417">
    <property type="entry name" value="P-loop_NTPase"/>
</dbReference>
<keyword evidence="3" id="KW-0500">Molybdenum</keyword>
<dbReference type="GO" id="GO:1901238">
    <property type="term" value="F:ABC-type tungstate transporter activity"/>
    <property type="evidence" value="ECO:0007669"/>
    <property type="project" value="UniProtKB-EC"/>
</dbReference>
<keyword evidence="12" id="KW-0129">CBS domain</keyword>
<dbReference type="PANTHER" id="PTHR43117:SF4">
    <property type="entry name" value="OSMOPROTECTANT IMPORT ATP-BINDING PROTEIN OSMV"/>
    <property type="match status" value="1"/>
</dbReference>
<dbReference type="Pfam" id="PF00005">
    <property type="entry name" value="ABC_tran"/>
    <property type="match status" value="1"/>
</dbReference>
<evidence type="ECO:0000256" key="5">
    <source>
        <dbReference type="ARBA" id="ARBA00022840"/>
    </source>
</evidence>
<comment type="function">
    <text evidence="11">Part of the ABC transporter complex WtpABC involved in molybdate/tungstate import. Responsible for energy coupling to the transport system.</text>
</comment>
<keyword evidence="4" id="KW-0547">Nucleotide-binding</keyword>
<keyword evidence="17" id="KW-1185">Reference proteome</keyword>
<evidence type="ECO:0000259" key="14">
    <source>
        <dbReference type="PROSITE" id="PS50893"/>
    </source>
</evidence>
<evidence type="ECO:0000256" key="3">
    <source>
        <dbReference type="ARBA" id="ARBA00022505"/>
    </source>
</evidence>
<sequence length="362" mass="39728">MTHHPTDTADTAVASEPETMIEFDDVTKIYSDQTVAVEEISFAVERGTTTVFVGPSGCGKTTTMTLVNRMQDPTEGTVYYDGTDVQELDKVDLRRDIGYVIQEIGLFDHMSVGENIATVPELKGWDRSRIDDRVDELLELMDLPPAQYRDQYPTELSGGQQQRVGVARALAADPDVILMDEPFGALDPITREELQNEFLEIQDRIDTTILFVTHDINEALKMGDKIAIFDVGELVQYGTPQEILHDPANDFVEEFIGADRTLKELQITPVRDVMQQDVEAEHVADGEPTDQSPSVAETSTATTAPLADGTGDHYVTPTDTVDIALSRMIEADATSLPVVRDDDVVGAITEADIRAHQSDGGA</sequence>
<dbReference type="SUPFAM" id="SSF54631">
    <property type="entry name" value="CBS-domain pair"/>
    <property type="match status" value="1"/>
</dbReference>
<evidence type="ECO:0000259" key="15">
    <source>
        <dbReference type="PROSITE" id="PS51371"/>
    </source>
</evidence>
<dbReference type="PROSITE" id="PS00211">
    <property type="entry name" value="ABC_TRANSPORTER_1"/>
    <property type="match status" value="1"/>
</dbReference>
<dbReference type="AlphaFoldDB" id="A0A1H8MV43"/>
<keyword evidence="2" id="KW-0813">Transport</keyword>
<dbReference type="InterPro" id="IPR003593">
    <property type="entry name" value="AAA+_ATPase"/>
</dbReference>
<dbReference type="InterPro" id="IPR017871">
    <property type="entry name" value="ABC_transporter-like_CS"/>
</dbReference>
<dbReference type="GO" id="GO:0005524">
    <property type="term" value="F:ATP binding"/>
    <property type="evidence" value="ECO:0007669"/>
    <property type="project" value="UniProtKB-KW"/>
</dbReference>
<comment type="subcellular location">
    <subcellularLocation>
        <location evidence="1">Cell membrane</location>
    </subcellularLocation>
</comment>
<dbReference type="InterPro" id="IPR000644">
    <property type="entry name" value="CBS_dom"/>
</dbReference>
<evidence type="ECO:0000256" key="1">
    <source>
        <dbReference type="ARBA" id="ARBA00004236"/>
    </source>
</evidence>
<name>A0A1H8MV43_9EURY</name>
<keyword evidence="5 16" id="KW-0067">ATP-binding</keyword>
<proteinExistence type="inferred from homology"/>
<dbReference type="Gene3D" id="3.40.50.300">
    <property type="entry name" value="P-loop containing nucleotide triphosphate hydrolases"/>
    <property type="match status" value="1"/>
</dbReference>
<evidence type="ECO:0000256" key="4">
    <source>
        <dbReference type="ARBA" id="ARBA00022741"/>
    </source>
</evidence>